<dbReference type="Pfam" id="PF03457">
    <property type="entry name" value="HA"/>
    <property type="match status" value="1"/>
</dbReference>
<proteinExistence type="predicted"/>
<protein>
    <recommendedName>
        <fullName evidence="2">WW domain-containing protein</fullName>
    </recommendedName>
</protein>
<dbReference type="PANTHER" id="PTHR33418:SF1">
    <property type="entry name" value="HELICASE-ASSOCIATED DOMAIN-CONTAINING PROTEIN"/>
    <property type="match status" value="1"/>
</dbReference>
<evidence type="ECO:0000313" key="3">
    <source>
        <dbReference type="EMBL" id="EJK73667.1"/>
    </source>
</evidence>
<accession>K0TNN7</accession>
<dbReference type="SMART" id="SM00456">
    <property type="entry name" value="WW"/>
    <property type="match status" value="1"/>
</dbReference>
<dbReference type="Pfam" id="PF00397">
    <property type="entry name" value="WW"/>
    <property type="match status" value="1"/>
</dbReference>
<gene>
    <name evidence="3" type="ORF">THAOC_04696</name>
</gene>
<dbReference type="InterPro" id="IPR005114">
    <property type="entry name" value="Helicase_assoc"/>
</dbReference>
<dbReference type="PANTHER" id="PTHR33418">
    <property type="entry name" value="HELICASE-ASSOCIATED"/>
    <property type="match status" value="1"/>
</dbReference>
<dbReference type="InterPro" id="IPR001202">
    <property type="entry name" value="WW_dom"/>
</dbReference>
<feature type="compositionally biased region" description="Basic and acidic residues" evidence="1">
    <location>
        <begin position="240"/>
        <end position="249"/>
    </location>
</feature>
<dbReference type="PROSITE" id="PS50020">
    <property type="entry name" value="WW_DOMAIN_2"/>
    <property type="match status" value="1"/>
</dbReference>
<name>K0TNN7_THAOC</name>
<dbReference type="OrthoDB" id="2020426at2759"/>
<dbReference type="Gene3D" id="2.20.70.10">
    <property type="match status" value="1"/>
</dbReference>
<reference evidence="3 4" key="1">
    <citation type="journal article" date="2012" name="Genome Biol.">
        <title>Genome and low-iron response of an oceanic diatom adapted to chronic iron limitation.</title>
        <authorList>
            <person name="Lommer M."/>
            <person name="Specht M."/>
            <person name="Roy A.S."/>
            <person name="Kraemer L."/>
            <person name="Andreson R."/>
            <person name="Gutowska M.A."/>
            <person name="Wolf J."/>
            <person name="Bergner S.V."/>
            <person name="Schilhabel M.B."/>
            <person name="Klostermeier U.C."/>
            <person name="Beiko R.G."/>
            <person name="Rosenstiel P."/>
            <person name="Hippler M."/>
            <person name="Laroche J."/>
        </authorList>
    </citation>
    <scope>NUCLEOTIDE SEQUENCE [LARGE SCALE GENOMIC DNA]</scope>
    <source>
        <strain evidence="3 4">CCMP1005</strain>
    </source>
</reference>
<evidence type="ECO:0000256" key="1">
    <source>
        <dbReference type="SAM" id="MobiDB-lite"/>
    </source>
</evidence>
<feature type="compositionally biased region" description="Basic and acidic residues" evidence="1">
    <location>
        <begin position="45"/>
        <end position="60"/>
    </location>
</feature>
<dbReference type="InterPro" id="IPR036020">
    <property type="entry name" value="WW_dom_sf"/>
</dbReference>
<dbReference type="EMBL" id="AGNL01004317">
    <property type="protein sequence ID" value="EJK73667.1"/>
    <property type="molecule type" value="Genomic_DNA"/>
</dbReference>
<sequence>MGRVNDEEAQQCHCPDQLEMDEFVGLFSTESILRDEQMLATNDAAPRRDPTSSRACDDQRTNAQAVGKAIETTATQEKPSSVELPHGWERAADPRSGKVFYLNHLTKTTQWEPPPRSPEGSNDMKFVKHSTSAGSKLGPENSSIYFKNSFRGGRSVQFNARDAYNSSEQVRCIQNLVRSKKKGTVMALSKSKGGFGSNSTACKRRSNEDSKPKHSQPDSKKRRHAAVASASKTLKGGVARRGDRESNETRWDANFKSLAEYTELHGHTNVPQKTGQLGKWVNNVRQEYRKKELGRKSSLTKERIKQLDDIGFQWVASKGVSRKNDKIATSTKKHVKERIVTIDGRRVRETTIVVTTTTIRRETLEEKDPASVTVEGQEETDIREAS</sequence>
<feature type="region of interest" description="Disordered" evidence="1">
    <location>
        <begin position="184"/>
        <end position="249"/>
    </location>
</feature>
<dbReference type="SUPFAM" id="SSF51045">
    <property type="entry name" value="WW domain"/>
    <property type="match status" value="1"/>
</dbReference>
<evidence type="ECO:0000313" key="4">
    <source>
        <dbReference type="Proteomes" id="UP000266841"/>
    </source>
</evidence>
<feature type="domain" description="WW" evidence="2">
    <location>
        <begin position="82"/>
        <end position="116"/>
    </location>
</feature>
<organism evidence="3 4">
    <name type="scientific">Thalassiosira oceanica</name>
    <name type="common">Marine diatom</name>
    <dbReference type="NCBI Taxonomy" id="159749"/>
    <lineage>
        <taxon>Eukaryota</taxon>
        <taxon>Sar</taxon>
        <taxon>Stramenopiles</taxon>
        <taxon>Ochrophyta</taxon>
        <taxon>Bacillariophyta</taxon>
        <taxon>Coscinodiscophyceae</taxon>
        <taxon>Thalassiosirophycidae</taxon>
        <taxon>Thalassiosirales</taxon>
        <taxon>Thalassiosiraceae</taxon>
        <taxon>Thalassiosira</taxon>
    </lineage>
</organism>
<comment type="caution">
    <text evidence="3">The sequence shown here is derived from an EMBL/GenBank/DDBJ whole genome shotgun (WGS) entry which is preliminary data.</text>
</comment>
<feature type="region of interest" description="Disordered" evidence="1">
    <location>
        <begin position="364"/>
        <end position="386"/>
    </location>
</feature>
<dbReference type="CDD" id="cd00201">
    <property type="entry name" value="WW"/>
    <property type="match status" value="1"/>
</dbReference>
<dbReference type="Gene3D" id="6.10.140.530">
    <property type="match status" value="1"/>
</dbReference>
<keyword evidence="4" id="KW-1185">Reference proteome</keyword>
<evidence type="ECO:0000259" key="2">
    <source>
        <dbReference type="PROSITE" id="PS50020"/>
    </source>
</evidence>
<dbReference type="Proteomes" id="UP000266841">
    <property type="component" value="Unassembled WGS sequence"/>
</dbReference>
<dbReference type="PROSITE" id="PS01159">
    <property type="entry name" value="WW_DOMAIN_1"/>
    <property type="match status" value="1"/>
</dbReference>
<feature type="region of interest" description="Disordered" evidence="1">
    <location>
        <begin position="37"/>
        <end position="63"/>
    </location>
</feature>
<dbReference type="AlphaFoldDB" id="K0TNN7"/>
<feature type="compositionally biased region" description="Basic and acidic residues" evidence="1">
    <location>
        <begin position="205"/>
        <end position="219"/>
    </location>
</feature>